<evidence type="ECO:0000313" key="1">
    <source>
        <dbReference type="EMBL" id="KAL3837059.1"/>
    </source>
</evidence>
<dbReference type="EMBL" id="JBJQND010000018">
    <property type="protein sequence ID" value="KAL3837059.1"/>
    <property type="molecule type" value="Genomic_DNA"/>
</dbReference>
<protein>
    <submittedName>
        <fullName evidence="1">Uncharacterized protein</fullName>
    </submittedName>
</protein>
<dbReference type="AlphaFoldDB" id="A0ABD3TJ52"/>
<gene>
    <name evidence="1" type="ORF">ACJMK2_022446</name>
</gene>
<dbReference type="Proteomes" id="UP001634394">
    <property type="component" value="Unassembled WGS sequence"/>
</dbReference>
<sequence length="141" mass="15924">MEDVSEVGTLSEESGEWMPVHLQCPHVIYQSIHKASTKPSENWSQATLDKVLIKGNLLYTNIACIVGPQYILPDEHPRKIPIEGGFCQITFYESVSGTLFQSDKEINPFHNLEQAITCLEIWNYAFMTFGNKTPSYTIGLL</sequence>
<evidence type="ECO:0000313" key="2">
    <source>
        <dbReference type="Proteomes" id="UP001634394"/>
    </source>
</evidence>
<accession>A0ABD3TJ52</accession>
<dbReference type="Gene3D" id="3.90.70.120">
    <property type="match status" value="1"/>
</dbReference>
<organism evidence="1 2">
    <name type="scientific">Sinanodonta woodiana</name>
    <name type="common">Chinese pond mussel</name>
    <name type="synonym">Anodonta woodiana</name>
    <dbReference type="NCBI Taxonomy" id="1069815"/>
    <lineage>
        <taxon>Eukaryota</taxon>
        <taxon>Metazoa</taxon>
        <taxon>Spiralia</taxon>
        <taxon>Lophotrochozoa</taxon>
        <taxon>Mollusca</taxon>
        <taxon>Bivalvia</taxon>
        <taxon>Autobranchia</taxon>
        <taxon>Heteroconchia</taxon>
        <taxon>Palaeoheterodonta</taxon>
        <taxon>Unionida</taxon>
        <taxon>Unionoidea</taxon>
        <taxon>Unionidae</taxon>
        <taxon>Unioninae</taxon>
        <taxon>Sinanodonta</taxon>
    </lineage>
</organism>
<reference evidence="1 2" key="1">
    <citation type="submission" date="2024-11" db="EMBL/GenBank/DDBJ databases">
        <title>Chromosome-level genome assembly of the freshwater bivalve Anodonta woodiana.</title>
        <authorList>
            <person name="Chen X."/>
        </authorList>
    </citation>
    <scope>NUCLEOTIDE SEQUENCE [LARGE SCALE GENOMIC DNA]</scope>
    <source>
        <strain evidence="1">MN2024</strain>
        <tissue evidence="1">Gills</tissue>
    </source>
</reference>
<comment type="caution">
    <text evidence="1">The sequence shown here is derived from an EMBL/GenBank/DDBJ whole genome shotgun (WGS) entry which is preliminary data.</text>
</comment>
<proteinExistence type="predicted"/>
<name>A0ABD3TJ52_SINWO</name>
<keyword evidence="2" id="KW-1185">Reference proteome</keyword>